<dbReference type="NCBIfam" id="TIGR00706">
    <property type="entry name" value="SppA_dom"/>
    <property type="match status" value="1"/>
</dbReference>
<organism evidence="6 7">
    <name type="scientific">Dendrosporobacter quercicolus</name>
    <dbReference type="NCBI Taxonomy" id="146817"/>
    <lineage>
        <taxon>Bacteria</taxon>
        <taxon>Bacillati</taxon>
        <taxon>Bacillota</taxon>
        <taxon>Negativicutes</taxon>
        <taxon>Selenomonadales</taxon>
        <taxon>Sporomusaceae</taxon>
        <taxon>Dendrosporobacter</taxon>
    </lineage>
</organism>
<dbReference type="PANTHER" id="PTHR42987">
    <property type="entry name" value="PEPTIDASE S49"/>
    <property type="match status" value="1"/>
</dbReference>
<dbReference type="GO" id="GO:0008236">
    <property type="term" value="F:serine-type peptidase activity"/>
    <property type="evidence" value="ECO:0007669"/>
    <property type="project" value="UniProtKB-KW"/>
</dbReference>
<feature type="domain" description="Peptidase S49" evidence="5">
    <location>
        <begin position="108"/>
        <end position="257"/>
    </location>
</feature>
<dbReference type="RefSeq" id="WP_092073548.1">
    <property type="nucleotide sequence ID" value="NZ_FNHB01000006.1"/>
</dbReference>
<dbReference type="SUPFAM" id="SSF52096">
    <property type="entry name" value="ClpP/crotonase"/>
    <property type="match status" value="1"/>
</dbReference>
<keyword evidence="3" id="KW-0378">Hydrolase</keyword>
<dbReference type="GO" id="GO:0006508">
    <property type="term" value="P:proteolysis"/>
    <property type="evidence" value="ECO:0007669"/>
    <property type="project" value="UniProtKB-KW"/>
</dbReference>
<evidence type="ECO:0000259" key="5">
    <source>
        <dbReference type="Pfam" id="PF01343"/>
    </source>
</evidence>
<dbReference type="Proteomes" id="UP000214880">
    <property type="component" value="Unassembled WGS sequence"/>
</dbReference>
<dbReference type="InterPro" id="IPR002142">
    <property type="entry name" value="Peptidase_S49"/>
</dbReference>
<dbReference type="Gene3D" id="3.90.226.10">
    <property type="entry name" value="2-enoyl-CoA Hydratase, Chain A, domain 1"/>
    <property type="match status" value="1"/>
</dbReference>
<dbReference type="STRING" id="146817.SAMN04488502_10671"/>
<evidence type="ECO:0000256" key="2">
    <source>
        <dbReference type="ARBA" id="ARBA00022670"/>
    </source>
</evidence>
<dbReference type="EMBL" id="FNHB01000006">
    <property type="protein sequence ID" value="SDM63639.1"/>
    <property type="molecule type" value="Genomic_DNA"/>
</dbReference>
<comment type="similarity">
    <text evidence="1">Belongs to the peptidase S49 family.</text>
</comment>
<keyword evidence="4" id="KW-0720">Serine protease</keyword>
<evidence type="ECO:0000256" key="4">
    <source>
        <dbReference type="ARBA" id="ARBA00022825"/>
    </source>
</evidence>
<name>A0A1G9UUX0_9FIRM</name>
<keyword evidence="2 6" id="KW-0645">Protease</keyword>
<evidence type="ECO:0000313" key="7">
    <source>
        <dbReference type="Proteomes" id="UP000214880"/>
    </source>
</evidence>
<gene>
    <name evidence="6" type="ORF">SAMN04488502_10671</name>
</gene>
<dbReference type="InterPro" id="IPR029045">
    <property type="entry name" value="ClpP/crotonase-like_dom_sf"/>
</dbReference>
<evidence type="ECO:0000256" key="1">
    <source>
        <dbReference type="ARBA" id="ARBA00008683"/>
    </source>
</evidence>
<proteinExistence type="inferred from homology"/>
<sequence>MHKKTVVFILAVVIIISLGVLAFTGSGMKRRDGDTDKIAVIYIDGVIIGGRGQSSLLAESGGTDYLIRQLHEARDDKSVKAILLRINSPGGSAPASQEVGEEIKKIRAGGKLVVTSMGDVAASGGYWLAACSDKIYANPSTLTGSIGVYMPYTNWEELYEKIGVRQEKIKSGPHKDILSPERPMTVEERAIIQTMVDDMYNQFVVIVSEGRKMEPERVRQLADGRIYTGNQAKELGLVDELGNMYDAIDGTAQLAGIKGKPVLKEFGKSGPWQMLLGVGSKLELIDKVLLNLTENQLPMTAPLAIPIKW</sequence>
<dbReference type="InterPro" id="IPR004635">
    <property type="entry name" value="Pept_S49_SppA"/>
</dbReference>
<dbReference type="CDD" id="cd07023">
    <property type="entry name" value="S49_Sppa_N_C"/>
    <property type="match status" value="1"/>
</dbReference>
<accession>A0A1G9UUX0</accession>
<keyword evidence="7" id="KW-1185">Reference proteome</keyword>
<dbReference type="Pfam" id="PF01343">
    <property type="entry name" value="Peptidase_S49"/>
    <property type="match status" value="1"/>
</dbReference>
<dbReference type="PANTHER" id="PTHR42987:SF7">
    <property type="entry name" value="SIGNAL PEPTIDE PEPTIDASE SPPA-RELATED"/>
    <property type="match status" value="1"/>
</dbReference>
<protein>
    <submittedName>
        <fullName evidence="6">Protease-4</fullName>
    </submittedName>
</protein>
<evidence type="ECO:0000313" key="6">
    <source>
        <dbReference type="EMBL" id="SDM63639.1"/>
    </source>
</evidence>
<dbReference type="AlphaFoldDB" id="A0A1G9UUX0"/>
<reference evidence="6 7" key="1">
    <citation type="submission" date="2016-10" db="EMBL/GenBank/DDBJ databases">
        <authorList>
            <person name="de Groot N.N."/>
        </authorList>
    </citation>
    <scope>NUCLEOTIDE SEQUENCE [LARGE SCALE GENOMIC DNA]</scope>
    <source>
        <strain evidence="6 7">DSM 1736</strain>
    </source>
</reference>
<dbReference type="Gene3D" id="6.20.330.10">
    <property type="match status" value="1"/>
</dbReference>
<dbReference type="InterPro" id="IPR047272">
    <property type="entry name" value="S49_SppA_C"/>
</dbReference>
<dbReference type="OrthoDB" id="9764363at2"/>
<evidence type="ECO:0000256" key="3">
    <source>
        <dbReference type="ARBA" id="ARBA00022801"/>
    </source>
</evidence>